<dbReference type="GO" id="GO:0034709">
    <property type="term" value="C:methylosome"/>
    <property type="evidence" value="ECO:0007669"/>
    <property type="project" value="TreeGrafter"/>
</dbReference>
<sequence>MDYLTPPNLNADVYRNMTITDRPPTINKHLQFITIYNEKSAILGGNNLTDRYWNGIVWYYNDIADFDRDKALFAIKTESCVCDAVFLQNDKFVIGEDSGALQIFDLSKIPNDSEELQCAGYATLHDSSLLTLSAFIDKEHVVSGGMDCCIKIWDISELMATYSFGFAHTDTITCIDVKPESNTEFASTSSDCEALMWDIRQSKPAQSILKKDAGLNAICWSPNLSNILAIGTDDGEILIIDVRKGGVKVLSKSSAFSRPVHRLSFNPNSESRVELAACCNDVFVEVFDISNDLLLMYQDDHHTDFVRGLTWFNRYLYSCSWDNTVLKHTIDFEINV</sequence>
<dbReference type="PANTHER" id="PTHR46853">
    <property type="entry name" value="METHYLOSOME PROTEIN 50"/>
    <property type="match status" value="1"/>
</dbReference>
<protein>
    <submittedName>
        <fullName evidence="6">Methylosome protein</fullName>
    </submittedName>
</protein>
<dbReference type="InterPro" id="IPR015943">
    <property type="entry name" value="WD40/YVTN_repeat-like_dom_sf"/>
</dbReference>
<dbReference type="OrthoDB" id="10260946at2759"/>
<evidence type="ECO:0000256" key="5">
    <source>
        <dbReference type="PROSITE-ProRule" id="PRU00221"/>
    </source>
</evidence>
<dbReference type="SUPFAM" id="SSF50978">
    <property type="entry name" value="WD40 repeat-like"/>
    <property type="match status" value="1"/>
</dbReference>
<evidence type="ECO:0000256" key="1">
    <source>
        <dbReference type="ARBA" id="ARBA00004496"/>
    </source>
</evidence>
<keyword evidence="7" id="KW-1185">Reference proteome</keyword>
<evidence type="ECO:0000313" key="6">
    <source>
        <dbReference type="EMBL" id="PBC32014.1"/>
    </source>
</evidence>
<evidence type="ECO:0000256" key="3">
    <source>
        <dbReference type="ARBA" id="ARBA00022574"/>
    </source>
</evidence>
<dbReference type="AlphaFoldDB" id="A0A2A3EKJ7"/>
<keyword evidence="4" id="KW-0677">Repeat</keyword>
<name>A0A2A3EKJ7_APICC</name>
<evidence type="ECO:0000256" key="2">
    <source>
        <dbReference type="ARBA" id="ARBA00022490"/>
    </source>
</evidence>
<evidence type="ECO:0000256" key="4">
    <source>
        <dbReference type="ARBA" id="ARBA00022737"/>
    </source>
</evidence>
<feature type="repeat" description="WD" evidence="5">
    <location>
        <begin position="165"/>
        <end position="207"/>
    </location>
</feature>
<dbReference type="InterPro" id="IPR019775">
    <property type="entry name" value="WD40_repeat_CS"/>
</dbReference>
<dbReference type="InterPro" id="IPR036322">
    <property type="entry name" value="WD40_repeat_dom_sf"/>
</dbReference>
<dbReference type="PROSITE" id="PS00678">
    <property type="entry name" value="WD_REPEATS_1"/>
    <property type="match status" value="1"/>
</dbReference>
<reference evidence="6 7" key="1">
    <citation type="submission" date="2014-07" db="EMBL/GenBank/DDBJ databases">
        <title>Genomic and transcriptomic analysis on Apis cerana provide comprehensive insights into honey bee biology.</title>
        <authorList>
            <person name="Diao Q."/>
            <person name="Sun L."/>
            <person name="Zheng H."/>
            <person name="Zheng H."/>
            <person name="Xu S."/>
            <person name="Wang S."/>
            <person name="Zeng Z."/>
            <person name="Hu F."/>
            <person name="Su S."/>
            <person name="Wu J."/>
        </authorList>
    </citation>
    <scope>NUCLEOTIDE SEQUENCE [LARGE SCALE GENOMIC DNA]</scope>
    <source>
        <tissue evidence="6">Pupae without intestine</tissue>
    </source>
</reference>
<comment type="subcellular location">
    <subcellularLocation>
        <location evidence="1">Cytoplasm</location>
    </subcellularLocation>
</comment>
<dbReference type="InterPro" id="IPR052139">
    <property type="entry name" value="Methylosome_Comp_WDR77"/>
</dbReference>
<dbReference type="Pfam" id="PF00400">
    <property type="entry name" value="WD40"/>
    <property type="match status" value="3"/>
</dbReference>
<feature type="repeat" description="WD" evidence="5">
    <location>
        <begin position="122"/>
        <end position="163"/>
    </location>
</feature>
<dbReference type="EMBL" id="KZ288223">
    <property type="protein sequence ID" value="PBC32014.1"/>
    <property type="molecule type" value="Genomic_DNA"/>
</dbReference>
<dbReference type="GO" id="GO:0007309">
    <property type="term" value="P:oocyte axis specification"/>
    <property type="evidence" value="ECO:0007669"/>
    <property type="project" value="TreeGrafter"/>
</dbReference>
<dbReference type="PANTHER" id="PTHR46853:SF1">
    <property type="entry name" value="METHYLOSOME PROTEIN 50"/>
    <property type="match status" value="1"/>
</dbReference>
<dbReference type="Proteomes" id="UP000242457">
    <property type="component" value="Unassembled WGS sequence"/>
</dbReference>
<dbReference type="SMART" id="SM00320">
    <property type="entry name" value="WD40"/>
    <property type="match status" value="6"/>
</dbReference>
<organism evidence="6 7">
    <name type="scientific">Apis cerana cerana</name>
    <name type="common">Oriental honeybee</name>
    <dbReference type="NCBI Taxonomy" id="94128"/>
    <lineage>
        <taxon>Eukaryota</taxon>
        <taxon>Metazoa</taxon>
        <taxon>Ecdysozoa</taxon>
        <taxon>Arthropoda</taxon>
        <taxon>Hexapoda</taxon>
        <taxon>Insecta</taxon>
        <taxon>Pterygota</taxon>
        <taxon>Neoptera</taxon>
        <taxon>Endopterygota</taxon>
        <taxon>Hymenoptera</taxon>
        <taxon>Apocrita</taxon>
        <taxon>Aculeata</taxon>
        <taxon>Apoidea</taxon>
        <taxon>Anthophila</taxon>
        <taxon>Apidae</taxon>
        <taxon>Apis</taxon>
    </lineage>
</organism>
<keyword evidence="2" id="KW-0963">Cytoplasm</keyword>
<dbReference type="InterPro" id="IPR001680">
    <property type="entry name" value="WD40_rpt"/>
</dbReference>
<evidence type="ECO:0000313" key="7">
    <source>
        <dbReference type="Proteomes" id="UP000242457"/>
    </source>
</evidence>
<accession>A0A2A3EKJ7</accession>
<gene>
    <name evidence="6" type="ORF">APICC_04834</name>
</gene>
<proteinExistence type="predicted"/>
<dbReference type="STRING" id="94128.A0A2A3EKJ7"/>
<dbReference type="Gene3D" id="2.130.10.10">
    <property type="entry name" value="YVTN repeat-like/Quinoprotein amine dehydrogenase"/>
    <property type="match status" value="1"/>
</dbReference>
<dbReference type="PROSITE" id="PS50082">
    <property type="entry name" value="WD_REPEATS_2"/>
    <property type="match status" value="2"/>
</dbReference>
<keyword evidence="3 5" id="KW-0853">WD repeat</keyword>